<organism evidence="1 2">
    <name type="scientific">Grifola frondosa</name>
    <name type="common">Maitake</name>
    <name type="synonym">Polyporus frondosus</name>
    <dbReference type="NCBI Taxonomy" id="5627"/>
    <lineage>
        <taxon>Eukaryota</taxon>
        <taxon>Fungi</taxon>
        <taxon>Dikarya</taxon>
        <taxon>Basidiomycota</taxon>
        <taxon>Agaricomycotina</taxon>
        <taxon>Agaricomycetes</taxon>
        <taxon>Polyporales</taxon>
        <taxon>Grifolaceae</taxon>
        <taxon>Grifola</taxon>
    </lineage>
</organism>
<accession>A0A1C7MET8</accession>
<dbReference type="Proteomes" id="UP000092993">
    <property type="component" value="Unassembled WGS sequence"/>
</dbReference>
<reference evidence="1 2" key="1">
    <citation type="submission" date="2016-03" db="EMBL/GenBank/DDBJ databases">
        <title>Whole genome sequencing of Grifola frondosa 9006-11.</title>
        <authorList>
            <person name="Min B."/>
            <person name="Park H."/>
            <person name="Kim J.-G."/>
            <person name="Cho H."/>
            <person name="Oh Y.-L."/>
            <person name="Kong W.-S."/>
            <person name="Choi I.-G."/>
        </authorList>
    </citation>
    <scope>NUCLEOTIDE SEQUENCE [LARGE SCALE GENOMIC DNA]</scope>
    <source>
        <strain evidence="1 2">9006-11</strain>
    </source>
</reference>
<comment type="caution">
    <text evidence="1">The sequence shown here is derived from an EMBL/GenBank/DDBJ whole genome shotgun (WGS) entry which is preliminary data.</text>
</comment>
<name>A0A1C7MET8_GRIFR</name>
<dbReference type="AlphaFoldDB" id="A0A1C7MET8"/>
<evidence type="ECO:0000313" key="1">
    <source>
        <dbReference type="EMBL" id="OBZ75137.1"/>
    </source>
</evidence>
<dbReference type="OrthoDB" id="61113at2759"/>
<dbReference type="EMBL" id="LUGG01000004">
    <property type="protein sequence ID" value="OBZ75137.1"/>
    <property type="molecule type" value="Genomic_DNA"/>
</dbReference>
<sequence length="72" mass="7763">MFATAYPLFNGCIFSVAMYEIVSLDAGFHDSDGPHAREKLSQSESEALALTVATGRVSICIESASLVEVRHD</sequence>
<protein>
    <submittedName>
        <fullName evidence="1">Uncharacterized protein</fullName>
    </submittedName>
</protein>
<keyword evidence="2" id="KW-1185">Reference proteome</keyword>
<evidence type="ECO:0000313" key="2">
    <source>
        <dbReference type="Proteomes" id="UP000092993"/>
    </source>
</evidence>
<gene>
    <name evidence="1" type="ORF">A0H81_04833</name>
</gene>
<proteinExistence type="predicted"/>